<dbReference type="EMBL" id="SVAF01000041">
    <property type="protein sequence ID" value="MBE6165565.1"/>
    <property type="molecule type" value="Genomic_DNA"/>
</dbReference>
<comment type="caution">
    <text evidence="1">The sequence shown here is derived from an EMBL/GenBank/DDBJ whole genome shotgun (WGS) entry which is preliminary data.</text>
</comment>
<protein>
    <submittedName>
        <fullName evidence="1">Uncharacterized protein</fullName>
    </submittedName>
</protein>
<name>A0A927XGV7_9STRE</name>
<organism evidence="1 2">
    <name type="scientific">Streptococcus gallolyticus</name>
    <dbReference type="NCBI Taxonomy" id="315405"/>
    <lineage>
        <taxon>Bacteria</taxon>
        <taxon>Bacillati</taxon>
        <taxon>Bacillota</taxon>
        <taxon>Bacilli</taxon>
        <taxon>Lactobacillales</taxon>
        <taxon>Streptococcaceae</taxon>
        <taxon>Streptococcus</taxon>
    </lineage>
</organism>
<accession>A0A927XGV7</accession>
<reference evidence="1" key="1">
    <citation type="submission" date="2019-04" db="EMBL/GenBank/DDBJ databases">
        <title>Evolution of Biomass-Degrading Anaerobic Consortia Revealed by Metagenomics.</title>
        <authorList>
            <person name="Peng X."/>
        </authorList>
    </citation>
    <scope>NUCLEOTIDE SEQUENCE</scope>
    <source>
        <strain evidence="1">SIG195</strain>
    </source>
</reference>
<evidence type="ECO:0000313" key="2">
    <source>
        <dbReference type="Proteomes" id="UP000700800"/>
    </source>
</evidence>
<proteinExistence type="predicted"/>
<evidence type="ECO:0000313" key="1">
    <source>
        <dbReference type="EMBL" id="MBE6165565.1"/>
    </source>
</evidence>
<dbReference type="Proteomes" id="UP000700800">
    <property type="component" value="Unassembled WGS sequence"/>
</dbReference>
<sequence>MLSLNYTRTEEYKAIIEQYIEAMNKLKQYTVWQTDKQVVRDFTIKTQKALKSRLSSYLDFNINNAQAKMFDIKKRYTNAKPIIDNPQVELLNRQDFDLKLSMMDANQVKDMLKDESINFSDYELLKIQSVYKDDMGIDRLVREQKSKNTNAFENDPDYIRYAEDLAVLRQVKVAGLGLVYLPDDNDQGYQTFNLELYNHGMNSQQIDERINTLKKLLTTIKNAGYPSITPEFEQLKQEQPSKKEKTLEFEEFDERIFKGSPKYDTVVRFKYLRERFTDDQNGGRWDYRRDDYNVISHWEYLENKQQQRLLNDKNYAEAYHKAEQQSKQNSKDD</sequence>
<dbReference type="AlphaFoldDB" id="A0A927XGV7"/>
<gene>
    <name evidence="1" type="ORF">E7156_09875</name>
</gene>